<dbReference type="OMA" id="WINITRS"/>
<feature type="transmembrane region" description="Helical" evidence="1">
    <location>
        <begin position="101"/>
        <end position="120"/>
    </location>
</feature>
<protein>
    <recommendedName>
        <fullName evidence="4">Family A G protein-coupled receptor-like protein</fullName>
    </recommendedName>
</protein>
<proteinExistence type="predicted"/>
<dbReference type="Proteomes" id="UP000218811">
    <property type="component" value="Unassembled WGS sequence"/>
</dbReference>
<evidence type="ECO:0008006" key="4">
    <source>
        <dbReference type="Google" id="ProtNLM"/>
    </source>
</evidence>
<evidence type="ECO:0000313" key="3">
    <source>
        <dbReference type="Proteomes" id="UP000218811"/>
    </source>
</evidence>
<sequence length="328" mass="36263">MVDNAKFPVTEAQLVALFMQSVTYGIHVATFCICLLTLFQTSRANNRGFAWPWLVVAVVLFAIGTIDVIFNFYHNLIAFILYTGPGGPSVPFGDISNWLSVMRSMWFFLEGISADAVLMYRSWIIYGRKWPVVVPSMILWLAAISCAIVYTVYISTLDATTSIPDASKLKPWLSAYCTITLAVNLLSTALIVWRIGSISKRSSKFFSRNSRTPDGRLDLGNINRVIVESALLYTTSVAITLITELVGSNALYDVSDVSLELAGISFDLIIIRMGKELSEERTHSSACRTPITVHISRVTATDHRPDGLDAVELDVVPPESDKVDAFEC</sequence>
<feature type="transmembrane region" description="Helical" evidence="1">
    <location>
        <begin position="132"/>
        <end position="153"/>
    </location>
</feature>
<keyword evidence="3" id="KW-1185">Reference proteome</keyword>
<keyword evidence="1" id="KW-0472">Membrane</keyword>
<evidence type="ECO:0000313" key="2">
    <source>
        <dbReference type="EMBL" id="PCH39048.1"/>
    </source>
</evidence>
<dbReference type="EMBL" id="KB467954">
    <property type="protein sequence ID" value="PCH39048.1"/>
    <property type="molecule type" value="Genomic_DNA"/>
</dbReference>
<accession>A0A2H3JMT4</accession>
<keyword evidence="1" id="KW-0812">Transmembrane</keyword>
<dbReference type="OrthoDB" id="3269446at2759"/>
<feature type="transmembrane region" description="Helical" evidence="1">
    <location>
        <begin position="12"/>
        <end position="39"/>
    </location>
</feature>
<dbReference type="AlphaFoldDB" id="A0A2H3JMT4"/>
<feature type="transmembrane region" description="Helical" evidence="1">
    <location>
        <begin position="51"/>
        <end position="81"/>
    </location>
</feature>
<name>A0A2H3JMT4_WOLCO</name>
<gene>
    <name evidence="2" type="ORF">WOLCODRAFT_141083</name>
</gene>
<reference evidence="2 3" key="1">
    <citation type="journal article" date="2012" name="Science">
        <title>The Paleozoic origin of enzymatic lignin decomposition reconstructed from 31 fungal genomes.</title>
        <authorList>
            <person name="Floudas D."/>
            <person name="Binder M."/>
            <person name="Riley R."/>
            <person name="Barry K."/>
            <person name="Blanchette R.A."/>
            <person name="Henrissat B."/>
            <person name="Martinez A.T."/>
            <person name="Otillar R."/>
            <person name="Spatafora J.W."/>
            <person name="Yadav J.S."/>
            <person name="Aerts A."/>
            <person name="Benoit I."/>
            <person name="Boyd A."/>
            <person name="Carlson A."/>
            <person name="Copeland A."/>
            <person name="Coutinho P.M."/>
            <person name="de Vries R.P."/>
            <person name="Ferreira P."/>
            <person name="Findley K."/>
            <person name="Foster B."/>
            <person name="Gaskell J."/>
            <person name="Glotzer D."/>
            <person name="Gorecki P."/>
            <person name="Heitman J."/>
            <person name="Hesse C."/>
            <person name="Hori C."/>
            <person name="Igarashi K."/>
            <person name="Jurgens J.A."/>
            <person name="Kallen N."/>
            <person name="Kersten P."/>
            <person name="Kohler A."/>
            <person name="Kuees U."/>
            <person name="Kumar T.K.A."/>
            <person name="Kuo A."/>
            <person name="LaButti K."/>
            <person name="Larrondo L.F."/>
            <person name="Lindquist E."/>
            <person name="Ling A."/>
            <person name="Lombard V."/>
            <person name="Lucas S."/>
            <person name="Lundell T."/>
            <person name="Martin R."/>
            <person name="McLaughlin D.J."/>
            <person name="Morgenstern I."/>
            <person name="Morin E."/>
            <person name="Murat C."/>
            <person name="Nagy L.G."/>
            <person name="Nolan M."/>
            <person name="Ohm R.A."/>
            <person name="Patyshakuliyeva A."/>
            <person name="Rokas A."/>
            <person name="Ruiz-Duenas F.J."/>
            <person name="Sabat G."/>
            <person name="Salamov A."/>
            <person name="Samejima M."/>
            <person name="Schmutz J."/>
            <person name="Slot J.C."/>
            <person name="St John F."/>
            <person name="Stenlid J."/>
            <person name="Sun H."/>
            <person name="Sun S."/>
            <person name="Syed K."/>
            <person name="Tsang A."/>
            <person name="Wiebenga A."/>
            <person name="Young D."/>
            <person name="Pisabarro A."/>
            <person name="Eastwood D.C."/>
            <person name="Martin F."/>
            <person name="Cullen D."/>
            <person name="Grigoriev I.V."/>
            <person name="Hibbett D.S."/>
        </authorList>
    </citation>
    <scope>NUCLEOTIDE SEQUENCE [LARGE SCALE GENOMIC DNA]</scope>
    <source>
        <strain evidence="2 3">MD-104</strain>
    </source>
</reference>
<feature type="transmembrane region" description="Helical" evidence="1">
    <location>
        <begin position="173"/>
        <end position="195"/>
    </location>
</feature>
<evidence type="ECO:0000256" key="1">
    <source>
        <dbReference type="SAM" id="Phobius"/>
    </source>
</evidence>
<organism evidence="2 3">
    <name type="scientific">Wolfiporia cocos (strain MD-104)</name>
    <name type="common">Brown rot fungus</name>
    <dbReference type="NCBI Taxonomy" id="742152"/>
    <lineage>
        <taxon>Eukaryota</taxon>
        <taxon>Fungi</taxon>
        <taxon>Dikarya</taxon>
        <taxon>Basidiomycota</taxon>
        <taxon>Agaricomycotina</taxon>
        <taxon>Agaricomycetes</taxon>
        <taxon>Polyporales</taxon>
        <taxon>Phaeolaceae</taxon>
        <taxon>Wolfiporia</taxon>
    </lineage>
</organism>
<dbReference type="STRING" id="742152.A0A2H3JMT4"/>
<keyword evidence="1" id="KW-1133">Transmembrane helix</keyword>